<dbReference type="EMBL" id="BOMW01000047">
    <property type="protein sequence ID" value="GIF07332.1"/>
    <property type="molecule type" value="Genomic_DNA"/>
</dbReference>
<evidence type="ECO:0000313" key="2">
    <source>
        <dbReference type="Proteomes" id="UP000629619"/>
    </source>
</evidence>
<protein>
    <recommendedName>
        <fullName evidence="3">Arsenate reductase</fullName>
    </recommendedName>
</protein>
<sequence length="110" mass="11962">MTIDDLAWAPEACTLPSVDRPLRVAEFDDLFTTALRRQQRLSVTRLRWHLDPAAEAVARDLTARETACCSFFSFSFAADGGTLCLDVEVPPAHAGALEALAVRAAAGMRQ</sequence>
<keyword evidence="2" id="KW-1185">Reference proteome</keyword>
<dbReference type="AlphaFoldDB" id="A0A919NA38"/>
<gene>
    <name evidence="1" type="ORF">Asi03nite_48700</name>
</gene>
<accession>A0A919NA38</accession>
<comment type="caution">
    <text evidence="1">The sequence shown here is derived from an EMBL/GenBank/DDBJ whole genome shotgun (WGS) entry which is preliminary data.</text>
</comment>
<reference evidence="1" key="1">
    <citation type="submission" date="2021-01" db="EMBL/GenBank/DDBJ databases">
        <title>Whole genome shotgun sequence of Actinoplanes siamensis NBRC 109076.</title>
        <authorList>
            <person name="Komaki H."/>
            <person name="Tamura T."/>
        </authorList>
    </citation>
    <scope>NUCLEOTIDE SEQUENCE</scope>
    <source>
        <strain evidence="1">NBRC 109076</strain>
    </source>
</reference>
<proteinExistence type="predicted"/>
<evidence type="ECO:0008006" key="3">
    <source>
        <dbReference type="Google" id="ProtNLM"/>
    </source>
</evidence>
<dbReference type="RefSeq" id="WP_203682734.1">
    <property type="nucleotide sequence ID" value="NZ_BOMW01000047.1"/>
</dbReference>
<dbReference type="Proteomes" id="UP000629619">
    <property type="component" value="Unassembled WGS sequence"/>
</dbReference>
<evidence type="ECO:0000313" key="1">
    <source>
        <dbReference type="EMBL" id="GIF07332.1"/>
    </source>
</evidence>
<name>A0A919NA38_9ACTN</name>
<organism evidence="1 2">
    <name type="scientific">Actinoplanes siamensis</name>
    <dbReference type="NCBI Taxonomy" id="1223317"/>
    <lineage>
        <taxon>Bacteria</taxon>
        <taxon>Bacillati</taxon>
        <taxon>Actinomycetota</taxon>
        <taxon>Actinomycetes</taxon>
        <taxon>Micromonosporales</taxon>
        <taxon>Micromonosporaceae</taxon>
        <taxon>Actinoplanes</taxon>
    </lineage>
</organism>